<dbReference type="GeneID" id="94196495"/>
<reference evidence="1 2" key="1">
    <citation type="submission" date="2021-06" db="EMBL/GenBank/DDBJ databases">
        <title>Genome sequence of Babesia caballi.</title>
        <authorList>
            <person name="Yamagishi J."/>
            <person name="Kidaka T."/>
            <person name="Ochi A."/>
        </authorList>
    </citation>
    <scope>NUCLEOTIDE SEQUENCE [LARGE SCALE GENOMIC DNA]</scope>
    <source>
        <strain evidence="1">USDA-D6B2</strain>
    </source>
</reference>
<accession>A0AAV4LZ23</accession>
<sequence>MRASLASVDKDRQEPLAVEVRSHGTGGKRLIPPPAALIVTPPIDIGVFAGGEDGLDDAGFGIKGTTNSVNLTVAFLGIIDIIGIELLADFLKAIGDVIAAVGGPILEDPFEVRANFSGHVVGTIRGNILQIGFKRDFDVVHKRLHRGIIKVVSIQLTHA</sequence>
<organism evidence="1 2">
    <name type="scientific">Babesia caballi</name>
    <dbReference type="NCBI Taxonomy" id="5871"/>
    <lineage>
        <taxon>Eukaryota</taxon>
        <taxon>Sar</taxon>
        <taxon>Alveolata</taxon>
        <taxon>Apicomplexa</taxon>
        <taxon>Aconoidasida</taxon>
        <taxon>Piroplasmida</taxon>
        <taxon>Babesiidae</taxon>
        <taxon>Babesia</taxon>
    </lineage>
</organism>
<comment type="caution">
    <text evidence="1">The sequence shown here is derived from an EMBL/GenBank/DDBJ whole genome shotgun (WGS) entry which is preliminary data.</text>
</comment>
<evidence type="ECO:0000313" key="1">
    <source>
        <dbReference type="EMBL" id="GIX65014.1"/>
    </source>
</evidence>
<dbReference type="Proteomes" id="UP001497744">
    <property type="component" value="Unassembled WGS sequence"/>
</dbReference>
<dbReference type="AlphaFoldDB" id="A0AAV4LZ23"/>
<gene>
    <name evidence="1" type="ORF">BcabD6B2_44490</name>
</gene>
<protein>
    <submittedName>
        <fullName evidence="1">Uncharacterized protein</fullName>
    </submittedName>
</protein>
<proteinExistence type="predicted"/>
<evidence type="ECO:0000313" key="2">
    <source>
        <dbReference type="Proteomes" id="UP001497744"/>
    </source>
</evidence>
<keyword evidence="2" id="KW-1185">Reference proteome</keyword>
<name>A0AAV4LZ23_BABCB</name>
<dbReference type="RefSeq" id="XP_067717083.1">
    <property type="nucleotide sequence ID" value="XM_067860982.1"/>
</dbReference>
<dbReference type="EMBL" id="BPLF01000004">
    <property type="protein sequence ID" value="GIX65014.1"/>
    <property type="molecule type" value="Genomic_DNA"/>
</dbReference>